<protein>
    <submittedName>
        <fullName evidence="1">Uncharacterized protein</fullName>
    </submittedName>
</protein>
<dbReference type="EMBL" id="OZ021741">
    <property type="protein sequence ID" value="CAK9325554.1"/>
    <property type="molecule type" value="Genomic_DNA"/>
</dbReference>
<organism evidence="1 2">
    <name type="scientific">Citrullus colocynthis</name>
    <name type="common">colocynth</name>
    <dbReference type="NCBI Taxonomy" id="252529"/>
    <lineage>
        <taxon>Eukaryota</taxon>
        <taxon>Viridiplantae</taxon>
        <taxon>Streptophyta</taxon>
        <taxon>Embryophyta</taxon>
        <taxon>Tracheophyta</taxon>
        <taxon>Spermatophyta</taxon>
        <taxon>Magnoliopsida</taxon>
        <taxon>eudicotyledons</taxon>
        <taxon>Gunneridae</taxon>
        <taxon>Pentapetalae</taxon>
        <taxon>rosids</taxon>
        <taxon>fabids</taxon>
        <taxon>Cucurbitales</taxon>
        <taxon>Cucurbitaceae</taxon>
        <taxon>Benincaseae</taxon>
        <taxon>Citrullus</taxon>
    </lineage>
</organism>
<sequence length="88" mass="10360">MEVKREQVKIQLVCTCCEQHFCACVSIIEHCTLATVADKSEFLLQPQRLTFVFGFVFEQFPIGDSHRRCTWFRVLADLRLEDFGFFCF</sequence>
<accession>A0ABP0YZ28</accession>
<reference evidence="1 2" key="1">
    <citation type="submission" date="2024-03" db="EMBL/GenBank/DDBJ databases">
        <authorList>
            <person name="Gkanogiannis A."/>
            <person name="Becerra Lopez-Lavalle L."/>
        </authorList>
    </citation>
    <scope>NUCLEOTIDE SEQUENCE [LARGE SCALE GENOMIC DNA]</scope>
</reference>
<evidence type="ECO:0000313" key="1">
    <source>
        <dbReference type="EMBL" id="CAK9325554.1"/>
    </source>
</evidence>
<evidence type="ECO:0000313" key="2">
    <source>
        <dbReference type="Proteomes" id="UP001642487"/>
    </source>
</evidence>
<name>A0ABP0YZ28_9ROSI</name>
<dbReference type="Proteomes" id="UP001642487">
    <property type="component" value="Chromosome 7"/>
</dbReference>
<keyword evidence="2" id="KW-1185">Reference proteome</keyword>
<gene>
    <name evidence="1" type="ORF">CITCOLO1_LOCUS17820</name>
</gene>
<proteinExistence type="predicted"/>